<name>A0ABX1HMR1_9BACT</name>
<feature type="signal peptide" evidence="1">
    <location>
        <begin position="1"/>
        <end position="26"/>
    </location>
</feature>
<dbReference type="RefSeq" id="WP_168674680.1">
    <property type="nucleotide sequence ID" value="NZ_JAAVTK010000013.1"/>
</dbReference>
<organism evidence="2 3">
    <name type="scientific">Hymenobacter artigasi</name>
    <dbReference type="NCBI Taxonomy" id="2719616"/>
    <lineage>
        <taxon>Bacteria</taxon>
        <taxon>Pseudomonadati</taxon>
        <taxon>Bacteroidota</taxon>
        <taxon>Cytophagia</taxon>
        <taxon>Cytophagales</taxon>
        <taxon>Hymenobacteraceae</taxon>
        <taxon>Hymenobacter</taxon>
    </lineage>
</organism>
<dbReference type="InterPro" id="IPR013783">
    <property type="entry name" value="Ig-like_fold"/>
</dbReference>
<evidence type="ECO:0000313" key="3">
    <source>
        <dbReference type="Proteomes" id="UP000717634"/>
    </source>
</evidence>
<gene>
    <name evidence="2" type="ORF">HBN54_003717</name>
</gene>
<dbReference type="Gene3D" id="2.60.40.10">
    <property type="entry name" value="Immunoglobulins"/>
    <property type="match status" value="1"/>
</dbReference>
<protein>
    <recommendedName>
        <fullName evidence="4">T9SS type A sorting domain-containing protein</fullName>
    </recommendedName>
</protein>
<keyword evidence="3" id="KW-1185">Reference proteome</keyword>
<dbReference type="EMBL" id="JAAVTK010000013">
    <property type="protein sequence ID" value="NKI91105.1"/>
    <property type="molecule type" value="Genomic_DNA"/>
</dbReference>
<reference evidence="2 3" key="1">
    <citation type="submission" date="2020-03" db="EMBL/GenBank/DDBJ databases">
        <title>Genomic Encyclopedia of Type Strains, Phase IV (KMG-V): Genome sequencing to study the core and pangenomes of soil and plant-associated prokaryotes.</title>
        <authorList>
            <person name="Whitman W."/>
        </authorList>
    </citation>
    <scope>NUCLEOTIDE SEQUENCE [LARGE SCALE GENOMIC DNA]</scope>
    <source>
        <strain evidence="2 3">1B</strain>
    </source>
</reference>
<evidence type="ECO:0000313" key="2">
    <source>
        <dbReference type="EMBL" id="NKI91105.1"/>
    </source>
</evidence>
<keyword evidence="1" id="KW-0732">Signal</keyword>
<feature type="chain" id="PRO_5046050168" description="T9SS type A sorting domain-containing protein" evidence="1">
    <location>
        <begin position="27"/>
        <end position="345"/>
    </location>
</feature>
<evidence type="ECO:0008006" key="4">
    <source>
        <dbReference type="Google" id="ProtNLM"/>
    </source>
</evidence>
<dbReference type="Proteomes" id="UP000717634">
    <property type="component" value="Unassembled WGS sequence"/>
</dbReference>
<accession>A0ABX1HMR1</accession>
<comment type="caution">
    <text evidence="2">The sequence shown here is derived from an EMBL/GenBank/DDBJ whole genome shotgun (WGS) entry which is preliminary data.</text>
</comment>
<sequence length="345" mass="36646">MFKLYPLVRVVLVALVSLSMTGKACAEQVQYATSVATSAFAANTEQAVDGSLMTAATLSAPALGASRLRLVFSSMVQSGGRVGLVIQAGSTLDVSLLNNMSIRTYMNSNSGYEENIAVNSLVTLSALSGGKANVEFTAGKPFNQIELRVGGLINASLDVDLFAAYAPLAAPLPVELAIFQGKSTAAGTSLSWSTASERNSDYFVVERADDSPESFRAIGQVQGVGTASQLTQYSFVDARPKSLCYYRLRQVDRDGTSSISPVVVVKNAAFSQRLVVYPSLTIENVTVMGVLGTRFALCDQLGRQLQTGEVLASQSVLDVRALPAGIYFVRDLSTGTSTRFVRSTR</sequence>
<proteinExistence type="predicted"/>
<evidence type="ECO:0000256" key="1">
    <source>
        <dbReference type="SAM" id="SignalP"/>
    </source>
</evidence>